<evidence type="ECO:0000313" key="1">
    <source>
        <dbReference type="EMBL" id="CAH2039641.1"/>
    </source>
</evidence>
<keyword evidence="2" id="KW-1185">Reference proteome</keyword>
<dbReference type="EMBL" id="OW152823">
    <property type="protein sequence ID" value="CAH2039641.1"/>
    <property type="molecule type" value="Genomic_DNA"/>
</dbReference>
<sequence>MEGSKGSNKTPSWTSCCFSSFGGPTQWVARVEVSKVHVLFDLDTHAIPVDCKRTPCWTWLNPPSRPVGKTNAHQWSWFYNLVSEIFSHTNFHVFRGRSSTELCKTLDLED</sequence>
<gene>
    <name evidence="1" type="ORF">IPOD504_LOCUS1847</name>
</gene>
<dbReference type="Proteomes" id="UP000837857">
    <property type="component" value="Chromosome 11"/>
</dbReference>
<reference evidence="1" key="1">
    <citation type="submission" date="2022-03" db="EMBL/GenBank/DDBJ databases">
        <authorList>
            <person name="Martin H S."/>
        </authorList>
    </citation>
    <scope>NUCLEOTIDE SEQUENCE</scope>
</reference>
<proteinExistence type="predicted"/>
<name>A0ABN8HT74_9NEOP</name>
<evidence type="ECO:0000313" key="2">
    <source>
        <dbReference type="Proteomes" id="UP000837857"/>
    </source>
</evidence>
<feature type="non-terminal residue" evidence="1">
    <location>
        <position position="110"/>
    </location>
</feature>
<protein>
    <submittedName>
        <fullName evidence="1">Uncharacterized protein</fullName>
    </submittedName>
</protein>
<organism evidence="1 2">
    <name type="scientific">Iphiclides podalirius</name>
    <name type="common">scarce swallowtail</name>
    <dbReference type="NCBI Taxonomy" id="110791"/>
    <lineage>
        <taxon>Eukaryota</taxon>
        <taxon>Metazoa</taxon>
        <taxon>Ecdysozoa</taxon>
        <taxon>Arthropoda</taxon>
        <taxon>Hexapoda</taxon>
        <taxon>Insecta</taxon>
        <taxon>Pterygota</taxon>
        <taxon>Neoptera</taxon>
        <taxon>Endopterygota</taxon>
        <taxon>Lepidoptera</taxon>
        <taxon>Glossata</taxon>
        <taxon>Ditrysia</taxon>
        <taxon>Papilionoidea</taxon>
        <taxon>Papilionidae</taxon>
        <taxon>Papilioninae</taxon>
        <taxon>Iphiclides</taxon>
    </lineage>
</organism>
<accession>A0ABN8HT74</accession>